<dbReference type="EMBL" id="KN716171">
    <property type="protein sequence ID" value="KJH52087.1"/>
    <property type="molecule type" value="Genomic_DNA"/>
</dbReference>
<reference evidence="3" key="2">
    <citation type="journal article" date="2016" name="Sci. Rep.">
        <title>Dictyocaulus viviparus genome, variome and transcriptome elucidate lungworm biology and support future intervention.</title>
        <authorList>
            <person name="McNulty S.N."/>
            <person name="Strube C."/>
            <person name="Rosa B.A."/>
            <person name="Martin J.C."/>
            <person name="Tyagi R."/>
            <person name="Choi Y.J."/>
            <person name="Wang Q."/>
            <person name="Hallsworth Pepin K."/>
            <person name="Zhang X."/>
            <person name="Ozersky P."/>
            <person name="Wilson R.K."/>
            <person name="Sternberg P.W."/>
            <person name="Gasser R.B."/>
            <person name="Mitreva M."/>
        </authorList>
    </citation>
    <scope>NUCLEOTIDE SEQUENCE [LARGE SCALE GENOMIC DNA]</scope>
    <source>
        <strain evidence="3">HannoverDv2000</strain>
    </source>
</reference>
<dbReference type="OrthoDB" id="5867767at2759"/>
<feature type="transmembrane region" description="Helical" evidence="1">
    <location>
        <begin position="217"/>
        <end position="236"/>
    </location>
</feature>
<keyword evidence="3" id="KW-1185">Reference proteome</keyword>
<evidence type="ECO:0000256" key="1">
    <source>
        <dbReference type="SAM" id="Phobius"/>
    </source>
</evidence>
<gene>
    <name evidence="2" type="ORF">DICVIV_01789</name>
</gene>
<evidence type="ECO:0000313" key="3">
    <source>
        <dbReference type="Proteomes" id="UP000053766"/>
    </source>
</evidence>
<organism evidence="2 3">
    <name type="scientific">Dictyocaulus viviparus</name>
    <name type="common">Bovine lungworm</name>
    <dbReference type="NCBI Taxonomy" id="29172"/>
    <lineage>
        <taxon>Eukaryota</taxon>
        <taxon>Metazoa</taxon>
        <taxon>Ecdysozoa</taxon>
        <taxon>Nematoda</taxon>
        <taxon>Chromadorea</taxon>
        <taxon>Rhabditida</taxon>
        <taxon>Rhabditina</taxon>
        <taxon>Rhabditomorpha</taxon>
        <taxon>Strongyloidea</taxon>
        <taxon>Metastrongylidae</taxon>
        <taxon>Dictyocaulus</taxon>
    </lineage>
</organism>
<protein>
    <submittedName>
        <fullName evidence="2">Uncharacterized protein</fullName>
    </submittedName>
</protein>
<evidence type="ECO:0000313" key="2">
    <source>
        <dbReference type="EMBL" id="KJH52087.1"/>
    </source>
</evidence>
<sequence>MFCGARVGVVPTPNYRTIATCRPLTAISPRTPRRQHHEGKHTNPILSNATNYCKILFVRQFIDLRSLQIMHCDVSFKQNRIVGWITYESGISLMAPFLLNHRMPRSRLPIMLYITSIGKSKLRRVKKSDVDVDAFVDDAILKHRGKKNINDIIVLSCFLFYWSGIYCRYHPCGESITWPQKKSAICTVSCLKRYPLLGDNHFKLILSNRLVFEKNELYFPILTAPLIATISLAWLITNVFYTNASCAITYNCMRKRLPSNFIYGFMKPIHGPFCEEVESRLDVVGVVQEMPSAVFCSLLAGISAVIEIHYSIDFNHLDWSEKWSWAANPNDLTQLFRKQHSLKSPRFPLVIDSVDQAPENLPPRRRDLTIERGLEVSVSTLYIEGHLNIDSSMSDVTTE</sequence>
<proteinExistence type="predicted"/>
<keyword evidence="1" id="KW-0812">Transmembrane</keyword>
<keyword evidence="1" id="KW-0472">Membrane</keyword>
<keyword evidence="1" id="KW-1133">Transmembrane helix</keyword>
<name>A0A0D8Y7A5_DICVI</name>
<reference evidence="2 3" key="1">
    <citation type="submission" date="2013-11" db="EMBL/GenBank/DDBJ databases">
        <title>Draft genome of the bovine lungworm Dictyocaulus viviparus.</title>
        <authorList>
            <person name="Mitreva M."/>
        </authorList>
    </citation>
    <scope>NUCLEOTIDE SEQUENCE [LARGE SCALE GENOMIC DNA]</scope>
    <source>
        <strain evidence="2 3">HannoverDv2000</strain>
    </source>
</reference>
<accession>A0A0D8Y7A5</accession>
<dbReference type="AlphaFoldDB" id="A0A0D8Y7A5"/>
<dbReference type="Proteomes" id="UP000053766">
    <property type="component" value="Unassembled WGS sequence"/>
</dbReference>